<keyword evidence="2" id="KW-0732">Signal</keyword>
<feature type="signal peptide" evidence="2">
    <location>
        <begin position="1"/>
        <end position="27"/>
    </location>
</feature>
<accession>A0AAD5R130</accession>
<organism evidence="3 4">
    <name type="scientific">Parelaphostrongylus tenuis</name>
    <name type="common">Meningeal worm</name>
    <dbReference type="NCBI Taxonomy" id="148309"/>
    <lineage>
        <taxon>Eukaryota</taxon>
        <taxon>Metazoa</taxon>
        <taxon>Ecdysozoa</taxon>
        <taxon>Nematoda</taxon>
        <taxon>Chromadorea</taxon>
        <taxon>Rhabditida</taxon>
        <taxon>Rhabditina</taxon>
        <taxon>Rhabditomorpha</taxon>
        <taxon>Strongyloidea</taxon>
        <taxon>Metastrongylidae</taxon>
        <taxon>Parelaphostrongylus</taxon>
    </lineage>
</organism>
<name>A0AAD5R130_PARTN</name>
<protein>
    <submittedName>
        <fullName evidence="3">Uncharacterized protein</fullName>
    </submittedName>
</protein>
<evidence type="ECO:0000313" key="3">
    <source>
        <dbReference type="EMBL" id="KAJ1367678.1"/>
    </source>
</evidence>
<proteinExistence type="predicted"/>
<dbReference type="Proteomes" id="UP001196413">
    <property type="component" value="Unassembled WGS sequence"/>
</dbReference>
<reference evidence="3" key="1">
    <citation type="submission" date="2021-06" db="EMBL/GenBank/DDBJ databases">
        <title>Parelaphostrongylus tenuis whole genome reference sequence.</title>
        <authorList>
            <person name="Garwood T.J."/>
            <person name="Larsen P.A."/>
            <person name="Fountain-Jones N.M."/>
            <person name="Garbe J.R."/>
            <person name="Macchietto M.G."/>
            <person name="Kania S.A."/>
            <person name="Gerhold R.W."/>
            <person name="Richards J.E."/>
            <person name="Wolf T.M."/>
        </authorList>
    </citation>
    <scope>NUCLEOTIDE SEQUENCE</scope>
    <source>
        <strain evidence="3">MNPRO001-30</strain>
        <tissue evidence="3">Meninges</tissue>
    </source>
</reference>
<evidence type="ECO:0000313" key="4">
    <source>
        <dbReference type="Proteomes" id="UP001196413"/>
    </source>
</evidence>
<keyword evidence="4" id="KW-1185">Reference proteome</keyword>
<feature type="chain" id="PRO_5042005167" evidence="2">
    <location>
        <begin position="28"/>
        <end position="59"/>
    </location>
</feature>
<evidence type="ECO:0000256" key="1">
    <source>
        <dbReference type="SAM" id="Coils"/>
    </source>
</evidence>
<sequence>MEQRLDCWWNATALMLLLQLLLYHVDALRQKLEGKNQQMEQRDRRIKRLEGELVNIKGS</sequence>
<feature type="coiled-coil region" evidence="1">
    <location>
        <begin position="25"/>
        <end position="52"/>
    </location>
</feature>
<dbReference type="AlphaFoldDB" id="A0AAD5R130"/>
<gene>
    <name evidence="3" type="ORF">KIN20_028635</name>
</gene>
<comment type="caution">
    <text evidence="3">The sequence shown here is derived from an EMBL/GenBank/DDBJ whole genome shotgun (WGS) entry which is preliminary data.</text>
</comment>
<evidence type="ECO:0000256" key="2">
    <source>
        <dbReference type="SAM" id="SignalP"/>
    </source>
</evidence>
<keyword evidence="1" id="KW-0175">Coiled coil</keyword>
<dbReference type="EMBL" id="JAHQIW010005982">
    <property type="protein sequence ID" value="KAJ1367678.1"/>
    <property type="molecule type" value="Genomic_DNA"/>
</dbReference>